<keyword evidence="3" id="KW-0808">Transferase</keyword>
<dbReference type="InterPro" id="IPR001173">
    <property type="entry name" value="Glyco_trans_2-like"/>
</dbReference>
<protein>
    <submittedName>
        <fullName evidence="5">Glycosyltransferase family 2 protein</fullName>
    </submittedName>
</protein>
<accession>A0ABS2HJI1</accession>
<evidence type="ECO:0000313" key="5">
    <source>
        <dbReference type="EMBL" id="MBM7037668.1"/>
    </source>
</evidence>
<reference evidence="5 6" key="1">
    <citation type="submission" date="2021-02" db="EMBL/GenBank/DDBJ databases">
        <authorList>
            <person name="Park J.-S."/>
        </authorList>
    </citation>
    <scope>NUCLEOTIDE SEQUENCE [LARGE SCALE GENOMIC DNA]</scope>
    <source>
        <strain evidence="5 6">188UL20-2</strain>
    </source>
</reference>
<dbReference type="Pfam" id="PF00535">
    <property type="entry name" value="Glycos_transf_2"/>
    <property type="match status" value="1"/>
</dbReference>
<dbReference type="EMBL" id="JAFEUM010000006">
    <property type="protein sequence ID" value="MBM7037668.1"/>
    <property type="molecule type" value="Genomic_DNA"/>
</dbReference>
<comment type="similarity">
    <text evidence="1">Belongs to the glycosyltransferase 2 family.</text>
</comment>
<evidence type="ECO:0000313" key="6">
    <source>
        <dbReference type="Proteomes" id="UP000809621"/>
    </source>
</evidence>
<organism evidence="5 6">
    <name type="scientific">Vibrio ulleungensis</name>
    <dbReference type="NCBI Taxonomy" id="2807619"/>
    <lineage>
        <taxon>Bacteria</taxon>
        <taxon>Pseudomonadati</taxon>
        <taxon>Pseudomonadota</taxon>
        <taxon>Gammaproteobacteria</taxon>
        <taxon>Vibrionales</taxon>
        <taxon>Vibrionaceae</taxon>
        <taxon>Vibrio</taxon>
    </lineage>
</organism>
<dbReference type="Gene3D" id="3.90.550.10">
    <property type="entry name" value="Spore Coat Polysaccharide Biosynthesis Protein SpsA, Chain A"/>
    <property type="match status" value="1"/>
</dbReference>
<evidence type="ECO:0000256" key="1">
    <source>
        <dbReference type="ARBA" id="ARBA00006739"/>
    </source>
</evidence>
<name>A0ABS2HJI1_9VIBR</name>
<evidence type="ECO:0000256" key="2">
    <source>
        <dbReference type="ARBA" id="ARBA00022676"/>
    </source>
</evidence>
<dbReference type="SUPFAM" id="SSF53448">
    <property type="entry name" value="Nucleotide-diphospho-sugar transferases"/>
    <property type="match status" value="1"/>
</dbReference>
<evidence type="ECO:0000256" key="3">
    <source>
        <dbReference type="ARBA" id="ARBA00022679"/>
    </source>
</evidence>
<sequence length="275" mass="32058">MKTKKVSVITAIYNQLPMNKIFYENLVKNTFYDFELIIIDNNSNDGSREFFKSCDVIVIENDGNYSYPFCQNQGIDAASGEYLCFLNNDIIVSKDWDKNLIESMEANELEVATSCGIERIETKEATKKIKRKWKAIKNPLSLFGFNDINLRLMHKLMYGNWDQYTQARKTEFDRQILEGFVGNTVVIKDSALEKIGRWDDRIQAADFDLFLRTKERHLTHGDIKPVHIALDTFNHHYIRLTAKIKYPPFKDKNNLISLDEKWGKETQSKYLPSDA</sequence>
<dbReference type="Proteomes" id="UP000809621">
    <property type="component" value="Unassembled WGS sequence"/>
</dbReference>
<comment type="caution">
    <text evidence="5">The sequence shown here is derived from an EMBL/GenBank/DDBJ whole genome shotgun (WGS) entry which is preliminary data.</text>
</comment>
<evidence type="ECO:0000259" key="4">
    <source>
        <dbReference type="Pfam" id="PF00535"/>
    </source>
</evidence>
<dbReference type="RefSeq" id="WP_205159181.1">
    <property type="nucleotide sequence ID" value="NZ_JAFEUM010000006.1"/>
</dbReference>
<feature type="domain" description="Glycosyltransferase 2-like" evidence="4">
    <location>
        <begin position="7"/>
        <end position="131"/>
    </location>
</feature>
<gene>
    <name evidence="5" type="ORF">JQC93_14750</name>
</gene>
<dbReference type="PANTHER" id="PTHR43179">
    <property type="entry name" value="RHAMNOSYLTRANSFERASE WBBL"/>
    <property type="match status" value="1"/>
</dbReference>
<dbReference type="InterPro" id="IPR029044">
    <property type="entry name" value="Nucleotide-diphossugar_trans"/>
</dbReference>
<dbReference type="PANTHER" id="PTHR43179:SF12">
    <property type="entry name" value="GALACTOFURANOSYLTRANSFERASE GLFT2"/>
    <property type="match status" value="1"/>
</dbReference>
<proteinExistence type="inferred from homology"/>
<keyword evidence="2" id="KW-0328">Glycosyltransferase</keyword>
<keyword evidence="6" id="KW-1185">Reference proteome</keyword>